<dbReference type="InterPro" id="IPR007284">
    <property type="entry name" value="Ground-like_dom"/>
</dbReference>
<evidence type="ECO:0000313" key="5">
    <source>
        <dbReference type="Proteomes" id="UP000024404"/>
    </source>
</evidence>
<feature type="compositionally biased region" description="Pro residues" evidence="1">
    <location>
        <begin position="147"/>
        <end position="160"/>
    </location>
</feature>
<reference evidence="4" key="2">
    <citation type="submission" date="2022-06" db="UniProtKB">
        <authorList>
            <consortium name="EnsemblMetazoa"/>
        </authorList>
    </citation>
    <scope>IDENTIFICATION</scope>
</reference>
<dbReference type="OMA" id="FPSHDCC"/>
<evidence type="ECO:0000313" key="4">
    <source>
        <dbReference type="EnsemblMetazoa" id="OVOC12087.1"/>
    </source>
</evidence>
<evidence type="ECO:0000259" key="3">
    <source>
        <dbReference type="Pfam" id="PF04155"/>
    </source>
</evidence>
<keyword evidence="5" id="KW-1185">Reference proteome</keyword>
<evidence type="ECO:0000256" key="1">
    <source>
        <dbReference type="SAM" id="MobiDB-lite"/>
    </source>
</evidence>
<dbReference type="EnsemblMetazoa" id="OVOC12087.1">
    <property type="protein sequence ID" value="OVOC12087.1"/>
    <property type="gene ID" value="WBGene00248896"/>
</dbReference>
<feature type="compositionally biased region" description="Polar residues" evidence="1">
    <location>
        <begin position="102"/>
        <end position="111"/>
    </location>
</feature>
<proteinExistence type="predicted"/>
<sequence>MFQWFFVVILSFGLLRDMTHGNCGGTNCDENSGRSSGSSRCTQTKCYHHHHRGMLDCGIANCNIDKNVIADYCCNCCCNRISSPPSVNDNNDWKGDKSVKTTGCGSSSADCNSKDVDPNSSTEGSESSLDVSSTSDKTSSEIESDCPPCPLPSPSPPPSSQPITSSPQRFNRHDNQPMTSSPQELNRHKNQPMTSGPQQFNRHENTQLLTRNQTLLMLPKGMLIIPSPQLDLLTSGSSLKFKNIQDLYLTTIKPSSGFNEKLPVQNQAIDNFPYVARGAAVHDCCTRCSGASCMARNSNAVLLVANTYNIRRNRRTKCKNYEMAKLMMANIGRDPSRSKRAIQRAVEKKFAAPFNVICSKGDFTYVTHTVEFCEVSTRGTVCYAFRTR</sequence>
<feature type="region of interest" description="Disordered" evidence="1">
    <location>
        <begin position="102"/>
        <end position="200"/>
    </location>
</feature>
<dbReference type="Pfam" id="PF04155">
    <property type="entry name" value="Ground-like"/>
    <property type="match status" value="1"/>
</dbReference>
<feature type="domain" description="Ground-like" evidence="3">
    <location>
        <begin position="316"/>
        <end position="385"/>
    </location>
</feature>
<dbReference type="AlphaFoldDB" id="A0A8R1TM33"/>
<dbReference type="EMBL" id="CMVM020000394">
    <property type="status" value="NOT_ANNOTATED_CDS"/>
    <property type="molecule type" value="Genomic_DNA"/>
</dbReference>
<feature type="chain" id="PRO_5035916874" evidence="2">
    <location>
        <begin position="22"/>
        <end position="388"/>
    </location>
</feature>
<organism evidence="4 5">
    <name type="scientific">Onchocerca volvulus</name>
    <dbReference type="NCBI Taxonomy" id="6282"/>
    <lineage>
        <taxon>Eukaryota</taxon>
        <taxon>Metazoa</taxon>
        <taxon>Ecdysozoa</taxon>
        <taxon>Nematoda</taxon>
        <taxon>Chromadorea</taxon>
        <taxon>Rhabditida</taxon>
        <taxon>Spirurina</taxon>
        <taxon>Spiruromorpha</taxon>
        <taxon>Filarioidea</taxon>
        <taxon>Onchocercidae</taxon>
        <taxon>Onchocerca</taxon>
    </lineage>
</organism>
<accession>A0A8R1TM33</accession>
<name>A0A8R1TM33_ONCVO</name>
<feature type="signal peptide" evidence="2">
    <location>
        <begin position="1"/>
        <end position="21"/>
    </location>
</feature>
<keyword evidence="2" id="KW-0732">Signal</keyword>
<feature type="compositionally biased region" description="Low complexity" evidence="1">
    <location>
        <begin position="120"/>
        <end position="137"/>
    </location>
</feature>
<feature type="compositionally biased region" description="Polar residues" evidence="1">
    <location>
        <begin position="191"/>
        <end position="200"/>
    </location>
</feature>
<protein>
    <submittedName>
        <fullName evidence="4">Ground-like domain-containing protein</fullName>
    </submittedName>
</protein>
<evidence type="ECO:0000256" key="2">
    <source>
        <dbReference type="SAM" id="SignalP"/>
    </source>
</evidence>
<reference evidence="5" key="1">
    <citation type="submission" date="2013-10" db="EMBL/GenBank/DDBJ databases">
        <title>Genome sequencing of Onchocerca volvulus.</title>
        <authorList>
            <person name="Cotton J."/>
            <person name="Tsai J."/>
            <person name="Stanley E."/>
            <person name="Tracey A."/>
            <person name="Holroyd N."/>
            <person name="Lustigman S."/>
            <person name="Berriman M."/>
        </authorList>
    </citation>
    <scope>NUCLEOTIDE SEQUENCE</scope>
</reference>
<dbReference type="Proteomes" id="UP000024404">
    <property type="component" value="Unassembled WGS sequence"/>
</dbReference>